<dbReference type="Gene3D" id="1.10.10.10">
    <property type="entry name" value="Winged helix-like DNA-binding domain superfamily/Winged helix DNA-binding domain"/>
    <property type="match status" value="1"/>
</dbReference>
<dbReference type="InterPro" id="IPR016032">
    <property type="entry name" value="Sig_transdc_resp-reg_C-effctor"/>
</dbReference>
<evidence type="ECO:0000259" key="7">
    <source>
        <dbReference type="PROSITE" id="PS51755"/>
    </source>
</evidence>
<dbReference type="PROSITE" id="PS51755">
    <property type="entry name" value="OMPR_PHOB"/>
    <property type="match status" value="1"/>
</dbReference>
<dbReference type="InterPro" id="IPR011006">
    <property type="entry name" value="CheY-like_superfamily"/>
</dbReference>
<dbReference type="InterPro" id="IPR036388">
    <property type="entry name" value="WH-like_DNA-bd_sf"/>
</dbReference>
<accession>A0A7Y9IUT8</accession>
<name>A0A7Y9IUT8_9BURK</name>
<proteinExistence type="predicted"/>
<protein>
    <submittedName>
        <fullName evidence="8">Two-component system response regulator TctD</fullName>
    </submittedName>
</protein>
<dbReference type="SUPFAM" id="SSF52172">
    <property type="entry name" value="CheY-like"/>
    <property type="match status" value="1"/>
</dbReference>
<reference evidence="8 9" key="1">
    <citation type="submission" date="2020-07" db="EMBL/GenBank/DDBJ databases">
        <title>Genomic Encyclopedia of Type Strains, Phase IV (KMG-V): Genome sequencing to study the core and pangenomes of soil and plant-associated prokaryotes.</title>
        <authorList>
            <person name="Whitman W."/>
        </authorList>
    </citation>
    <scope>NUCLEOTIDE SEQUENCE [LARGE SCALE GENOMIC DNA]</scope>
    <source>
        <strain evidence="8 9">SAS40</strain>
    </source>
</reference>
<evidence type="ECO:0000256" key="4">
    <source>
        <dbReference type="PROSITE-ProRule" id="PRU00169"/>
    </source>
</evidence>
<dbReference type="CDD" id="cd00383">
    <property type="entry name" value="trans_reg_C"/>
    <property type="match status" value="1"/>
</dbReference>
<evidence type="ECO:0000256" key="3">
    <source>
        <dbReference type="ARBA" id="ARBA00023163"/>
    </source>
</evidence>
<dbReference type="GO" id="GO:0000976">
    <property type="term" value="F:transcription cis-regulatory region binding"/>
    <property type="evidence" value="ECO:0007669"/>
    <property type="project" value="TreeGrafter"/>
</dbReference>
<dbReference type="InterPro" id="IPR001789">
    <property type="entry name" value="Sig_transdc_resp-reg_receiver"/>
</dbReference>
<keyword evidence="3" id="KW-0804">Transcription</keyword>
<dbReference type="GO" id="GO:0006355">
    <property type="term" value="P:regulation of DNA-templated transcription"/>
    <property type="evidence" value="ECO:0007669"/>
    <property type="project" value="InterPro"/>
</dbReference>
<keyword evidence="9" id="KW-1185">Reference proteome</keyword>
<gene>
    <name evidence="8" type="ORF">FHW18_002531</name>
</gene>
<dbReference type="InterPro" id="IPR039420">
    <property type="entry name" value="WalR-like"/>
</dbReference>
<feature type="domain" description="Response regulatory" evidence="6">
    <location>
        <begin position="22"/>
        <end position="136"/>
    </location>
</feature>
<keyword evidence="1" id="KW-0805">Transcription regulation</keyword>
<dbReference type="PANTHER" id="PTHR48111:SF67">
    <property type="entry name" value="TRANSCRIPTIONAL REGULATORY PROTEIN TCTD"/>
    <property type="match status" value="1"/>
</dbReference>
<keyword evidence="4" id="KW-0597">Phosphoprotein</keyword>
<dbReference type="Pfam" id="PF00486">
    <property type="entry name" value="Trans_reg_C"/>
    <property type="match status" value="1"/>
</dbReference>
<dbReference type="EMBL" id="JACBYR010000001">
    <property type="protein sequence ID" value="NYE83260.1"/>
    <property type="molecule type" value="Genomic_DNA"/>
</dbReference>
<evidence type="ECO:0000256" key="5">
    <source>
        <dbReference type="PROSITE-ProRule" id="PRU01091"/>
    </source>
</evidence>
<evidence type="ECO:0000259" key="6">
    <source>
        <dbReference type="PROSITE" id="PS50110"/>
    </source>
</evidence>
<dbReference type="SUPFAM" id="SSF46894">
    <property type="entry name" value="C-terminal effector domain of the bipartite response regulators"/>
    <property type="match status" value="1"/>
</dbReference>
<organism evidence="8 9">
    <name type="scientific">Pigmentiphaga litoralis</name>
    <dbReference type="NCBI Taxonomy" id="516702"/>
    <lineage>
        <taxon>Bacteria</taxon>
        <taxon>Pseudomonadati</taxon>
        <taxon>Pseudomonadota</taxon>
        <taxon>Betaproteobacteria</taxon>
        <taxon>Burkholderiales</taxon>
        <taxon>Alcaligenaceae</taxon>
        <taxon>Pigmentiphaga</taxon>
    </lineage>
</organism>
<dbReference type="PROSITE" id="PS50110">
    <property type="entry name" value="RESPONSE_REGULATORY"/>
    <property type="match status" value="1"/>
</dbReference>
<dbReference type="Gene3D" id="3.40.50.2300">
    <property type="match status" value="1"/>
</dbReference>
<dbReference type="RefSeq" id="WP_218863206.1">
    <property type="nucleotide sequence ID" value="NZ_JACBYR010000001.1"/>
</dbReference>
<dbReference type="GO" id="GO:0005829">
    <property type="term" value="C:cytosol"/>
    <property type="evidence" value="ECO:0007669"/>
    <property type="project" value="TreeGrafter"/>
</dbReference>
<feature type="DNA-binding region" description="OmpR/PhoB-type" evidence="5">
    <location>
        <begin position="144"/>
        <end position="239"/>
    </location>
</feature>
<evidence type="ECO:0000313" key="8">
    <source>
        <dbReference type="EMBL" id="NYE83260.1"/>
    </source>
</evidence>
<sequence length="240" mass="25263">MSPIPSQSGPDSPAPPDGAGIRVLIAEDEAALAEGLAKALSAFGFVVGVVGDGGAVRPALAAGGVDVLVLDLGLPVMDGRAVLHALRAADVRIPVLVLTARDALAECVDVLNAGADDFLSKPVAVLELAARLVALVRRARGVERVALACGPLVLDTLRRQFTLDGQPLELPRREYALLAMLLARQGEPIAKHEIHRDVFGEEPAHAEVVELMVHRLRRRLGASAVRIVTVRGMGYLIEAT</sequence>
<feature type="domain" description="OmpR/PhoB-type" evidence="7">
    <location>
        <begin position="144"/>
        <end position="239"/>
    </location>
</feature>
<dbReference type="GO" id="GO:0032993">
    <property type="term" value="C:protein-DNA complex"/>
    <property type="evidence" value="ECO:0007669"/>
    <property type="project" value="TreeGrafter"/>
</dbReference>
<dbReference type="GO" id="GO:0000156">
    <property type="term" value="F:phosphorelay response regulator activity"/>
    <property type="evidence" value="ECO:0007669"/>
    <property type="project" value="TreeGrafter"/>
</dbReference>
<dbReference type="Proteomes" id="UP000542125">
    <property type="component" value="Unassembled WGS sequence"/>
</dbReference>
<evidence type="ECO:0000256" key="2">
    <source>
        <dbReference type="ARBA" id="ARBA00023125"/>
    </source>
</evidence>
<dbReference type="SMART" id="SM00862">
    <property type="entry name" value="Trans_reg_C"/>
    <property type="match status" value="1"/>
</dbReference>
<feature type="modified residue" description="4-aspartylphosphate" evidence="4">
    <location>
        <position position="71"/>
    </location>
</feature>
<evidence type="ECO:0000256" key="1">
    <source>
        <dbReference type="ARBA" id="ARBA00023015"/>
    </source>
</evidence>
<dbReference type="PANTHER" id="PTHR48111">
    <property type="entry name" value="REGULATOR OF RPOS"/>
    <property type="match status" value="1"/>
</dbReference>
<dbReference type="InterPro" id="IPR001867">
    <property type="entry name" value="OmpR/PhoB-type_DNA-bd"/>
</dbReference>
<dbReference type="Pfam" id="PF00072">
    <property type="entry name" value="Response_reg"/>
    <property type="match status" value="1"/>
</dbReference>
<evidence type="ECO:0000313" key="9">
    <source>
        <dbReference type="Proteomes" id="UP000542125"/>
    </source>
</evidence>
<comment type="caution">
    <text evidence="8">The sequence shown here is derived from an EMBL/GenBank/DDBJ whole genome shotgun (WGS) entry which is preliminary data.</text>
</comment>
<dbReference type="SMART" id="SM00448">
    <property type="entry name" value="REC"/>
    <property type="match status" value="1"/>
</dbReference>
<keyword evidence="2 5" id="KW-0238">DNA-binding</keyword>
<dbReference type="AlphaFoldDB" id="A0A7Y9IUT8"/>